<reference evidence="5" key="1">
    <citation type="submission" date="2022-03" db="EMBL/GenBank/DDBJ databases">
        <authorList>
            <person name="Tunstrom K."/>
        </authorList>
    </citation>
    <scope>NUCLEOTIDE SEQUENCE</scope>
</reference>
<evidence type="ECO:0000313" key="6">
    <source>
        <dbReference type="Proteomes" id="UP001153954"/>
    </source>
</evidence>
<dbReference type="AlphaFoldDB" id="A0AAU9UPI9"/>
<gene>
    <name evidence="5" type="ORF">EEDITHA_LOCUS15889</name>
</gene>
<feature type="signal peptide" evidence="3">
    <location>
        <begin position="1"/>
        <end position="17"/>
    </location>
</feature>
<comment type="caution">
    <text evidence="5">The sequence shown here is derived from an EMBL/GenBank/DDBJ whole genome shotgun (WGS) entry which is preliminary data.</text>
</comment>
<dbReference type="GO" id="GO:0046872">
    <property type="term" value="F:metal ion binding"/>
    <property type="evidence" value="ECO:0007669"/>
    <property type="project" value="UniProtKB-KW"/>
</dbReference>
<keyword evidence="6" id="KW-1185">Reference proteome</keyword>
<evidence type="ECO:0000313" key="5">
    <source>
        <dbReference type="EMBL" id="CAH2101097.1"/>
    </source>
</evidence>
<dbReference type="EMBL" id="CAKOGL010000023">
    <property type="protein sequence ID" value="CAH2101097.1"/>
    <property type="molecule type" value="Genomic_DNA"/>
</dbReference>
<feature type="chain" id="PRO_5043852147" description="DDE Tnp4 domain-containing protein" evidence="3">
    <location>
        <begin position="18"/>
        <end position="146"/>
    </location>
</feature>
<evidence type="ECO:0000256" key="1">
    <source>
        <dbReference type="ARBA" id="ARBA00001968"/>
    </source>
</evidence>
<name>A0AAU9UPI9_EUPED</name>
<proteinExistence type="predicted"/>
<evidence type="ECO:0000259" key="4">
    <source>
        <dbReference type="Pfam" id="PF13359"/>
    </source>
</evidence>
<dbReference type="Pfam" id="PF13359">
    <property type="entry name" value="DDE_Tnp_4"/>
    <property type="match status" value="1"/>
</dbReference>
<accession>A0AAU9UPI9</accession>
<evidence type="ECO:0000256" key="3">
    <source>
        <dbReference type="SAM" id="SignalP"/>
    </source>
</evidence>
<dbReference type="Proteomes" id="UP001153954">
    <property type="component" value="Unassembled WGS sequence"/>
</dbReference>
<organism evidence="5 6">
    <name type="scientific">Euphydryas editha</name>
    <name type="common">Edith's checkerspot</name>
    <dbReference type="NCBI Taxonomy" id="104508"/>
    <lineage>
        <taxon>Eukaryota</taxon>
        <taxon>Metazoa</taxon>
        <taxon>Ecdysozoa</taxon>
        <taxon>Arthropoda</taxon>
        <taxon>Hexapoda</taxon>
        <taxon>Insecta</taxon>
        <taxon>Pterygota</taxon>
        <taxon>Neoptera</taxon>
        <taxon>Endopterygota</taxon>
        <taxon>Lepidoptera</taxon>
        <taxon>Glossata</taxon>
        <taxon>Ditrysia</taxon>
        <taxon>Papilionoidea</taxon>
        <taxon>Nymphalidae</taxon>
        <taxon>Nymphalinae</taxon>
        <taxon>Euphydryas</taxon>
    </lineage>
</organism>
<sequence>MFCLLTSLLFLLQIVDPDLKILNINPRYPGARNDAYIWSTSPIRRAMEFHYNRGERRTWLIGDAGYPLESWLLTPLANFPEDTRQYQYTQQLYDEQLAPIAHPEENDVDPMDQDEEYNRRGPRALAQRIQQQIMRERFPNFRDAEE</sequence>
<evidence type="ECO:0000256" key="2">
    <source>
        <dbReference type="ARBA" id="ARBA00022723"/>
    </source>
</evidence>
<keyword evidence="2" id="KW-0479">Metal-binding</keyword>
<feature type="domain" description="DDE Tnp4" evidence="4">
    <location>
        <begin position="12"/>
        <end position="98"/>
    </location>
</feature>
<protein>
    <recommendedName>
        <fullName evidence="4">DDE Tnp4 domain-containing protein</fullName>
    </recommendedName>
</protein>
<comment type="cofactor">
    <cofactor evidence="1">
        <name>a divalent metal cation</name>
        <dbReference type="ChEBI" id="CHEBI:60240"/>
    </cofactor>
</comment>
<dbReference type="InterPro" id="IPR027806">
    <property type="entry name" value="HARBI1_dom"/>
</dbReference>
<keyword evidence="3" id="KW-0732">Signal</keyword>